<protein>
    <submittedName>
        <fullName evidence="1">Putative secreted protein</fullName>
    </submittedName>
</protein>
<evidence type="ECO:0000313" key="1">
    <source>
        <dbReference type="EMBL" id="MBW76309.1"/>
    </source>
</evidence>
<accession>A0A2M4DFQ2</accession>
<sequence length="137" mass="15145">MPTLYLLVSPCSSSFSSCCSHWAVLTASRRQLICTSGATYSRISLVLTCLPEPRPFGMESSMTEPRSVSSSDVRTINRYRYCSLGCVVVGATSEPWRASVCVGFGCSFSRLIEIATGPRCSSIPNQFWCSWPKKYCR</sequence>
<name>A0A2M4DFQ2_ANODA</name>
<organism evidence="1">
    <name type="scientific">Anopheles darlingi</name>
    <name type="common">Mosquito</name>
    <dbReference type="NCBI Taxonomy" id="43151"/>
    <lineage>
        <taxon>Eukaryota</taxon>
        <taxon>Metazoa</taxon>
        <taxon>Ecdysozoa</taxon>
        <taxon>Arthropoda</taxon>
        <taxon>Hexapoda</taxon>
        <taxon>Insecta</taxon>
        <taxon>Pterygota</taxon>
        <taxon>Neoptera</taxon>
        <taxon>Endopterygota</taxon>
        <taxon>Diptera</taxon>
        <taxon>Nematocera</taxon>
        <taxon>Culicoidea</taxon>
        <taxon>Culicidae</taxon>
        <taxon>Anophelinae</taxon>
        <taxon>Anopheles</taxon>
    </lineage>
</organism>
<reference evidence="1" key="1">
    <citation type="submission" date="2018-01" db="EMBL/GenBank/DDBJ databases">
        <title>An insight into the sialome of Amazonian anophelines.</title>
        <authorList>
            <person name="Ribeiro J.M."/>
            <person name="Scarpassa V."/>
            <person name="Calvo E."/>
        </authorList>
    </citation>
    <scope>NUCLEOTIDE SEQUENCE</scope>
</reference>
<dbReference type="AlphaFoldDB" id="A0A2M4DFQ2"/>
<proteinExistence type="predicted"/>
<dbReference type="EMBL" id="GGFL01012131">
    <property type="protein sequence ID" value="MBW76309.1"/>
    <property type="molecule type" value="Transcribed_RNA"/>
</dbReference>